<dbReference type="SUPFAM" id="SSF158472">
    <property type="entry name" value="HAMP domain-like"/>
    <property type="match status" value="1"/>
</dbReference>
<evidence type="ECO:0000259" key="8">
    <source>
        <dbReference type="PROSITE" id="PS50111"/>
    </source>
</evidence>
<comment type="caution">
    <text evidence="10">The sequence shown here is derived from an EMBL/GenBank/DDBJ whole genome shotgun (WGS) entry which is preliminary data.</text>
</comment>
<evidence type="ECO:0000256" key="2">
    <source>
        <dbReference type="ARBA" id="ARBA00022500"/>
    </source>
</evidence>
<feature type="region of interest" description="Disordered" evidence="6">
    <location>
        <begin position="353"/>
        <end position="373"/>
    </location>
</feature>
<dbReference type="FunFam" id="1.10.287.950:FF:000001">
    <property type="entry name" value="Methyl-accepting chemotaxis sensory transducer"/>
    <property type="match status" value="1"/>
</dbReference>
<dbReference type="CDD" id="cd06225">
    <property type="entry name" value="HAMP"/>
    <property type="match status" value="1"/>
</dbReference>
<reference evidence="11" key="1">
    <citation type="submission" date="2018-05" db="EMBL/GenBank/DDBJ databases">
        <authorList>
            <person name="Li X."/>
        </authorList>
    </citation>
    <scope>NUCLEOTIDE SEQUENCE [LARGE SCALE GENOMIC DNA]</scope>
    <source>
        <strain evidence="11">YIM 73061</strain>
    </source>
</reference>
<keyword evidence="11" id="KW-1185">Reference proteome</keyword>
<evidence type="ECO:0000256" key="5">
    <source>
        <dbReference type="SAM" id="Coils"/>
    </source>
</evidence>
<organism evidence="10 11">
    <name type="scientific">Phenylobacterium deserti</name>
    <dbReference type="NCBI Taxonomy" id="1914756"/>
    <lineage>
        <taxon>Bacteria</taxon>
        <taxon>Pseudomonadati</taxon>
        <taxon>Pseudomonadota</taxon>
        <taxon>Alphaproteobacteria</taxon>
        <taxon>Caulobacterales</taxon>
        <taxon>Caulobacteraceae</taxon>
        <taxon>Phenylobacterium</taxon>
    </lineage>
</organism>
<dbReference type="GO" id="GO:0006935">
    <property type="term" value="P:chemotaxis"/>
    <property type="evidence" value="ECO:0007669"/>
    <property type="project" value="UniProtKB-KW"/>
</dbReference>
<feature type="transmembrane region" description="Helical" evidence="7">
    <location>
        <begin position="179"/>
        <end position="202"/>
    </location>
</feature>
<dbReference type="OrthoDB" id="9765776at2"/>
<evidence type="ECO:0000313" key="11">
    <source>
        <dbReference type="Proteomes" id="UP000249725"/>
    </source>
</evidence>
<evidence type="ECO:0000256" key="3">
    <source>
        <dbReference type="ARBA" id="ARBA00029447"/>
    </source>
</evidence>
<feature type="domain" description="HAMP" evidence="9">
    <location>
        <begin position="284"/>
        <end position="336"/>
    </location>
</feature>
<protein>
    <submittedName>
        <fullName evidence="10">Chemotaxis protein</fullName>
    </submittedName>
</protein>
<dbReference type="EMBL" id="QFYR01000001">
    <property type="protein sequence ID" value="RAK58206.1"/>
    <property type="molecule type" value="Genomic_DNA"/>
</dbReference>
<dbReference type="Pfam" id="PF05227">
    <property type="entry name" value="CHASE3"/>
    <property type="match status" value="1"/>
</dbReference>
<dbReference type="Gene3D" id="1.10.287.950">
    <property type="entry name" value="Methyl-accepting chemotaxis protein"/>
    <property type="match status" value="1"/>
</dbReference>
<feature type="domain" description="Methyl-accepting transducer" evidence="8">
    <location>
        <begin position="341"/>
        <end position="570"/>
    </location>
</feature>
<dbReference type="InterPro" id="IPR003660">
    <property type="entry name" value="HAMP_dom"/>
</dbReference>
<gene>
    <name evidence="10" type="ORF">DJ018_03370</name>
</gene>
<accession>A0A328AWX3</accession>
<dbReference type="GO" id="GO:0016020">
    <property type="term" value="C:membrane"/>
    <property type="evidence" value="ECO:0007669"/>
    <property type="project" value="UniProtKB-SubCell"/>
</dbReference>
<feature type="coiled-coil region" evidence="5">
    <location>
        <begin position="254"/>
        <end position="288"/>
    </location>
</feature>
<evidence type="ECO:0000256" key="1">
    <source>
        <dbReference type="ARBA" id="ARBA00004370"/>
    </source>
</evidence>
<evidence type="ECO:0000256" key="4">
    <source>
        <dbReference type="PROSITE-ProRule" id="PRU00284"/>
    </source>
</evidence>
<sequence length="617" mass="65574">MRLAMNIPKKLSFSFVLICVSAAIMMVVFLGTILMIRASTASNNSSQSIHADALALETAILRQNSQFRGFLVTGDESYLKSYYEGRDEYDSVSQKLGSTLTDPAMLKNIEDSRTATLAWRKNWGDRLIEVVKAGRREEAQEIVRSAGSKVLVSAAVLPLRDIRKVEATRIAENGARQQAAIFTAIAALVLGGIALIAVAMTLSRQLSRTIARPITTLTDAMTQLANGDNDIVVDAERSDELGDMARAVLVFRDAALAKAEADRAKADADRAKAEADAAKLGAEAAQRRVVETLDTALAALASGDLTHVITKPFEPEYERLRQSFNSAVEGLEQSISGVAKSARSVRSGASDIYSASEDLSRRTEQQASRLQETTTATKQVTVMVAETAQRAANARSAIEVANGNAREGGEIVSEAIAAMDAIQTSSEQISQIISLIDAITFQTNLLALNAGVEAARAGDAGRGFAVVASEVRALAQRSADAARDIKQLINTSSEQVQSGVGRVGHTGEMLTQIGSKIRDTNALISEIAQSTETQADNLNQVSGAVASMDSMTQQNAAMVKEATAAARSLAAEADELATLVSRFRLRSAAAGMDAPVPQAASRLESERQALKKAVGSW</sequence>
<comment type="similarity">
    <text evidence="3">Belongs to the methyl-accepting chemotaxis (MCP) protein family.</text>
</comment>
<dbReference type="SMART" id="SM00283">
    <property type="entry name" value="MA"/>
    <property type="match status" value="1"/>
</dbReference>
<keyword evidence="4" id="KW-0807">Transducer</keyword>
<name>A0A328AWX3_9CAUL</name>
<proteinExistence type="inferred from homology"/>
<dbReference type="GO" id="GO:0007165">
    <property type="term" value="P:signal transduction"/>
    <property type="evidence" value="ECO:0007669"/>
    <property type="project" value="UniProtKB-KW"/>
</dbReference>
<evidence type="ECO:0000256" key="7">
    <source>
        <dbReference type="SAM" id="Phobius"/>
    </source>
</evidence>
<feature type="transmembrane region" description="Helical" evidence="7">
    <location>
        <begin position="12"/>
        <end position="36"/>
    </location>
</feature>
<dbReference type="AlphaFoldDB" id="A0A328AWX3"/>
<keyword evidence="7" id="KW-0472">Membrane</keyword>
<evidence type="ECO:0000256" key="6">
    <source>
        <dbReference type="SAM" id="MobiDB-lite"/>
    </source>
</evidence>
<keyword evidence="7" id="KW-1133">Transmembrane helix</keyword>
<dbReference type="Proteomes" id="UP000249725">
    <property type="component" value="Unassembled WGS sequence"/>
</dbReference>
<evidence type="ECO:0000313" key="10">
    <source>
        <dbReference type="EMBL" id="RAK58206.1"/>
    </source>
</evidence>
<dbReference type="Gene3D" id="6.10.340.10">
    <property type="match status" value="1"/>
</dbReference>
<feature type="domain" description="HAMP" evidence="9">
    <location>
        <begin position="208"/>
        <end position="260"/>
    </location>
</feature>
<dbReference type="Pfam" id="PF00015">
    <property type="entry name" value="MCPsignal"/>
    <property type="match status" value="1"/>
</dbReference>
<comment type="subcellular location">
    <subcellularLocation>
        <location evidence="1">Membrane</location>
    </subcellularLocation>
</comment>
<keyword evidence="5" id="KW-0175">Coiled coil</keyword>
<keyword evidence="7" id="KW-0812">Transmembrane</keyword>
<dbReference type="PROSITE" id="PS50111">
    <property type="entry name" value="CHEMOTAXIS_TRANSDUC_2"/>
    <property type="match status" value="1"/>
</dbReference>
<dbReference type="PANTHER" id="PTHR43531:SF11">
    <property type="entry name" value="METHYL-ACCEPTING CHEMOTAXIS PROTEIN 3"/>
    <property type="match status" value="1"/>
</dbReference>
<dbReference type="InterPro" id="IPR051310">
    <property type="entry name" value="MCP_chemotaxis"/>
</dbReference>
<dbReference type="PROSITE" id="PS50885">
    <property type="entry name" value="HAMP"/>
    <property type="match status" value="2"/>
</dbReference>
<dbReference type="PANTHER" id="PTHR43531">
    <property type="entry name" value="PROTEIN ICFG"/>
    <property type="match status" value="1"/>
</dbReference>
<dbReference type="InterPro" id="IPR007891">
    <property type="entry name" value="CHASE3"/>
</dbReference>
<dbReference type="CDD" id="cd11386">
    <property type="entry name" value="MCP_signal"/>
    <property type="match status" value="1"/>
</dbReference>
<dbReference type="InterPro" id="IPR004089">
    <property type="entry name" value="MCPsignal_dom"/>
</dbReference>
<evidence type="ECO:0000259" key="9">
    <source>
        <dbReference type="PROSITE" id="PS50885"/>
    </source>
</evidence>
<dbReference type="Pfam" id="PF00672">
    <property type="entry name" value="HAMP"/>
    <property type="match status" value="1"/>
</dbReference>
<dbReference type="SMART" id="SM00304">
    <property type="entry name" value="HAMP"/>
    <property type="match status" value="2"/>
</dbReference>
<dbReference type="SUPFAM" id="SSF58104">
    <property type="entry name" value="Methyl-accepting chemotaxis protein (MCP) signaling domain"/>
    <property type="match status" value="1"/>
</dbReference>
<keyword evidence="2" id="KW-0145">Chemotaxis</keyword>